<evidence type="ECO:0000256" key="8">
    <source>
        <dbReference type="SAM" id="MobiDB-lite"/>
    </source>
</evidence>
<dbReference type="Gene3D" id="3.30.160.60">
    <property type="entry name" value="Classic Zinc Finger"/>
    <property type="match status" value="8"/>
</dbReference>
<dbReference type="Proteomes" id="UP000678393">
    <property type="component" value="Unassembled WGS sequence"/>
</dbReference>
<feature type="domain" description="C2H2-type" evidence="9">
    <location>
        <begin position="576"/>
        <end position="598"/>
    </location>
</feature>
<feature type="domain" description="C2H2-type" evidence="9">
    <location>
        <begin position="245"/>
        <end position="272"/>
    </location>
</feature>
<feature type="region of interest" description="Disordered" evidence="8">
    <location>
        <begin position="685"/>
        <end position="713"/>
    </location>
</feature>
<feature type="region of interest" description="Disordered" evidence="8">
    <location>
        <begin position="1142"/>
        <end position="1178"/>
    </location>
</feature>
<feature type="domain" description="C2H2-type" evidence="9">
    <location>
        <begin position="386"/>
        <end position="413"/>
    </location>
</feature>
<feature type="domain" description="C2H2-type" evidence="9">
    <location>
        <begin position="997"/>
        <end position="1019"/>
    </location>
</feature>
<feature type="domain" description="C2H2-type" evidence="9">
    <location>
        <begin position="930"/>
        <end position="957"/>
    </location>
</feature>
<dbReference type="InterPro" id="IPR036236">
    <property type="entry name" value="Znf_C2H2_sf"/>
</dbReference>
<feature type="domain" description="C2H2-type" evidence="9">
    <location>
        <begin position="360"/>
        <end position="383"/>
    </location>
</feature>
<dbReference type="GO" id="GO:0000981">
    <property type="term" value="F:DNA-binding transcription factor activity, RNA polymerase II-specific"/>
    <property type="evidence" value="ECO:0007669"/>
    <property type="project" value="TreeGrafter"/>
</dbReference>
<comment type="subcellular location">
    <subcellularLocation>
        <location evidence="1">Nucleus</location>
    </subcellularLocation>
</comment>
<evidence type="ECO:0000256" key="7">
    <source>
        <dbReference type="PROSITE-ProRule" id="PRU00042"/>
    </source>
</evidence>
<dbReference type="FunFam" id="3.30.160.60:FF:000100">
    <property type="entry name" value="Zinc finger 45-like"/>
    <property type="match status" value="1"/>
</dbReference>
<feature type="domain" description="C2H2-type" evidence="9">
    <location>
        <begin position="1019"/>
        <end position="1046"/>
    </location>
</feature>
<feature type="region of interest" description="Disordered" evidence="8">
    <location>
        <begin position="121"/>
        <end position="142"/>
    </location>
</feature>
<dbReference type="SMART" id="SM00355">
    <property type="entry name" value="ZnF_C2H2"/>
    <property type="match status" value="18"/>
</dbReference>
<feature type="domain" description="C2H2-type" evidence="9">
    <location>
        <begin position="414"/>
        <end position="437"/>
    </location>
</feature>
<reference evidence="10" key="1">
    <citation type="submission" date="2021-04" db="EMBL/GenBank/DDBJ databases">
        <authorList>
            <consortium name="Molecular Ecology Group"/>
        </authorList>
    </citation>
    <scope>NUCLEOTIDE SEQUENCE</scope>
</reference>
<dbReference type="PROSITE" id="PS00028">
    <property type="entry name" value="ZINC_FINGER_C2H2_1"/>
    <property type="match status" value="16"/>
</dbReference>
<feature type="compositionally biased region" description="Polar residues" evidence="8">
    <location>
        <begin position="1152"/>
        <end position="1167"/>
    </location>
</feature>
<feature type="compositionally biased region" description="Basic and acidic residues" evidence="8">
    <location>
        <begin position="641"/>
        <end position="662"/>
    </location>
</feature>
<accession>A0A8S3Z5X6</accession>
<evidence type="ECO:0000256" key="2">
    <source>
        <dbReference type="ARBA" id="ARBA00022723"/>
    </source>
</evidence>
<dbReference type="EMBL" id="CAJHNH020001415">
    <property type="protein sequence ID" value="CAG5122990.1"/>
    <property type="molecule type" value="Genomic_DNA"/>
</dbReference>
<evidence type="ECO:0000256" key="4">
    <source>
        <dbReference type="ARBA" id="ARBA00022771"/>
    </source>
</evidence>
<dbReference type="Pfam" id="PF00096">
    <property type="entry name" value="zf-C2H2"/>
    <property type="match status" value="6"/>
</dbReference>
<keyword evidence="11" id="KW-1185">Reference proteome</keyword>
<feature type="domain" description="C2H2-type" evidence="9">
    <location>
        <begin position="514"/>
        <end position="537"/>
    </location>
</feature>
<keyword evidence="4 7" id="KW-0863">Zinc-finger</keyword>
<organism evidence="10 11">
    <name type="scientific">Candidula unifasciata</name>
    <dbReference type="NCBI Taxonomy" id="100452"/>
    <lineage>
        <taxon>Eukaryota</taxon>
        <taxon>Metazoa</taxon>
        <taxon>Spiralia</taxon>
        <taxon>Lophotrochozoa</taxon>
        <taxon>Mollusca</taxon>
        <taxon>Gastropoda</taxon>
        <taxon>Heterobranchia</taxon>
        <taxon>Euthyneura</taxon>
        <taxon>Panpulmonata</taxon>
        <taxon>Eupulmonata</taxon>
        <taxon>Stylommatophora</taxon>
        <taxon>Helicina</taxon>
        <taxon>Helicoidea</taxon>
        <taxon>Geomitridae</taxon>
        <taxon>Candidula</taxon>
    </lineage>
</organism>
<evidence type="ECO:0000313" key="10">
    <source>
        <dbReference type="EMBL" id="CAG5122990.1"/>
    </source>
</evidence>
<feature type="compositionally biased region" description="Acidic residues" evidence="8">
    <location>
        <begin position="687"/>
        <end position="703"/>
    </location>
</feature>
<keyword evidence="6" id="KW-0539">Nucleus</keyword>
<keyword evidence="3" id="KW-0677">Repeat</keyword>
<dbReference type="Pfam" id="PF12874">
    <property type="entry name" value="zf-met"/>
    <property type="match status" value="1"/>
</dbReference>
<comment type="caution">
    <text evidence="10">The sequence shown here is derived from an EMBL/GenBank/DDBJ whole genome shotgun (WGS) entry which is preliminary data.</text>
</comment>
<sequence>MSGSNYGSQSVTIKTEPGDSFQEDSYNDAPVLNDKEDYLPDFSNRDPRKAHSKIESMKGDGKYPDCNFTEIGEKLKTLKRSDSKEDPGCSSDFKLTDFFKVEHVEMGDSYEMSYHSSEYDSSYSRETSNLEDSEDRKPSQKELEMISEGLQLKQPTNNNEHMTVVTSVGDDLDVGKMKPILRFSDGNLYTPQVIIPQLSMAQLFNFSGCRYVNPSLMKKMNNGMKFIESEIMKPVFNDNGVITSYQCVQCSKNFNKRQTLRQHFITHTDRFACPYCVARCKSKGDLQRHIQTHTKEKPVHCKVCNTNYARPSILKRHMRTQRHRRSLLESKNVESMKIIRKKQKRLDSLVTSQAGIRQPLSCMQCQKVFLSVLEYRKHIRSHTLKFICDICQKGCKSLPLLKLHKRSHSKSSSLVCKVCFRSFASFHCLKEHTQSHTSGGLNRAGKDRSLNSSVGQKKIFPGTEDLLQQVVKLKSAKGEEVSEDIKELKCKDCHRRFNSSRHLISHRCMSADSYICGVCNRTFSSICKLKIHLKIHSRIIKCDICDILFCEETELEEHNQEEHSSTAYPEEEVDEFVCTLCYESFENASGLQDHMKDHVPTMLFSGKSLGEDKTELMLKKAGRTNSSSVLNVEGKVEVVSDSGDERVSKWAEKREVTKHSGSDDESILDSNDFYEIVNLALAGSDHEDNEDCGSDHEDNEEGGSDVSDTSLSDTDEMYSGIKTALENDVLDSDESDLNELEELNVFRKPLLYNLKDIMNTHHAEFERYSERDATSHIFKCTLCCTVFNTDKCLNTHLKKHHVCEFCNVFFNDTEILATHKFHHEKQLLSQIKAETNRLCLSKKWNRFNRKQFSKRKSEIKRINGGKIKSKQSQADIDAIFLVPLSHSEMLNANRHNFENFSCSDSVTNICKICWKEYARATTLTRHMKTHVCEFCGKFFEDKFDLSEHRYSHRNQAALIRAEMTGKDTTLPPCPVVSKPNRVKFNKYSFIDVSRNIYQCTLCQKNFVRRTVLNRHLKTHICLRCDEFYKDKTELAKHYSHHTSGEHGPVEVTVSSIGMEEKLPVSSSGTEKKLPASSNGMKVKLPVSSSGTEKKSHVSSIGMEGKSHVSSIGMEEKLPVSSSGTEQKLPALSIGMKVKLHVSSSATERKLPPSSNGMEEKSPASSNGMKVKLPVSSSGTEKKLPALSNGMKAFSCTDCGKSFGRMAILQNHLRTHRKACRVCGCTFDFKYELDLHMAEHRTTFLS</sequence>
<feature type="region of interest" description="Disordered" evidence="8">
    <location>
        <begin position="1060"/>
        <end position="1108"/>
    </location>
</feature>
<gene>
    <name evidence="10" type="ORF">CUNI_LOCUS8548</name>
</gene>
<evidence type="ECO:0000256" key="6">
    <source>
        <dbReference type="ARBA" id="ARBA00023242"/>
    </source>
</evidence>
<dbReference type="SUPFAM" id="SSF57667">
    <property type="entry name" value="beta-beta-alpha zinc fingers"/>
    <property type="match status" value="6"/>
</dbReference>
<dbReference type="GO" id="GO:0008270">
    <property type="term" value="F:zinc ion binding"/>
    <property type="evidence" value="ECO:0007669"/>
    <property type="project" value="UniProtKB-KW"/>
</dbReference>
<feature type="region of interest" description="Disordered" evidence="8">
    <location>
        <begin position="641"/>
        <end position="665"/>
    </location>
</feature>
<evidence type="ECO:0000313" key="11">
    <source>
        <dbReference type="Proteomes" id="UP000678393"/>
    </source>
</evidence>
<dbReference type="InterPro" id="IPR013087">
    <property type="entry name" value="Znf_C2H2_type"/>
</dbReference>
<dbReference type="AlphaFoldDB" id="A0A8S3Z5X6"/>
<keyword evidence="5" id="KW-0862">Zinc</keyword>
<dbReference type="GO" id="GO:0005634">
    <property type="term" value="C:nucleus"/>
    <property type="evidence" value="ECO:0007669"/>
    <property type="project" value="UniProtKB-SubCell"/>
</dbReference>
<evidence type="ECO:0000256" key="3">
    <source>
        <dbReference type="ARBA" id="ARBA00022737"/>
    </source>
</evidence>
<keyword evidence="2" id="KW-0479">Metal-binding</keyword>
<evidence type="ECO:0000256" key="5">
    <source>
        <dbReference type="ARBA" id="ARBA00022833"/>
    </source>
</evidence>
<feature type="domain" description="C2H2-type" evidence="9">
    <location>
        <begin position="299"/>
        <end position="326"/>
    </location>
</feature>
<feature type="domain" description="C2H2-type" evidence="9">
    <location>
        <begin position="908"/>
        <end position="930"/>
    </location>
</feature>
<evidence type="ECO:0000259" key="9">
    <source>
        <dbReference type="PROSITE" id="PS50157"/>
    </source>
</evidence>
<proteinExistence type="predicted"/>
<feature type="domain" description="C2H2-type" evidence="9">
    <location>
        <begin position="271"/>
        <end position="298"/>
    </location>
</feature>
<dbReference type="PANTHER" id="PTHR24394">
    <property type="entry name" value="ZINC FINGER PROTEIN"/>
    <property type="match status" value="1"/>
</dbReference>
<feature type="region of interest" description="Disordered" evidence="8">
    <location>
        <begin position="1"/>
        <end position="66"/>
    </location>
</feature>
<dbReference type="OrthoDB" id="1095242at2759"/>
<feature type="compositionally biased region" description="Polar residues" evidence="8">
    <location>
        <begin position="1"/>
        <end position="13"/>
    </location>
</feature>
<name>A0A8S3Z5X6_9EUPU</name>
<feature type="compositionally biased region" description="Basic and acidic residues" evidence="8">
    <location>
        <begin position="33"/>
        <end position="63"/>
    </location>
</feature>
<dbReference type="PANTHER" id="PTHR24394:SF29">
    <property type="entry name" value="MYONEURIN"/>
    <property type="match status" value="1"/>
</dbReference>
<evidence type="ECO:0000256" key="1">
    <source>
        <dbReference type="ARBA" id="ARBA00004123"/>
    </source>
</evidence>
<protein>
    <recommendedName>
        <fullName evidence="9">C2H2-type domain-containing protein</fullName>
    </recommendedName>
</protein>
<feature type="domain" description="C2H2-type" evidence="9">
    <location>
        <begin position="778"/>
        <end position="800"/>
    </location>
</feature>
<feature type="domain" description="C2H2-type" evidence="9">
    <location>
        <begin position="1193"/>
        <end position="1215"/>
    </location>
</feature>
<dbReference type="PROSITE" id="PS50157">
    <property type="entry name" value="ZINC_FINGER_C2H2_2"/>
    <property type="match status" value="14"/>
</dbReference>